<organism evidence="3 4">
    <name type="scientific">Lolium multiflorum</name>
    <name type="common">Italian ryegrass</name>
    <name type="synonym">Lolium perenne subsp. multiflorum</name>
    <dbReference type="NCBI Taxonomy" id="4521"/>
    <lineage>
        <taxon>Eukaryota</taxon>
        <taxon>Viridiplantae</taxon>
        <taxon>Streptophyta</taxon>
        <taxon>Embryophyta</taxon>
        <taxon>Tracheophyta</taxon>
        <taxon>Spermatophyta</taxon>
        <taxon>Magnoliopsida</taxon>
        <taxon>Liliopsida</taxon>
        <taxon>Poales</taxon>
        <taxon>Poaceae</taxon>
        <taxon>BOP clade</taxon>
        <taxon>Pooideae</taxon>
        <taxon>Poodae</taxon>
        <taxon>Poeae</taxon>
        <taxon>Poeae Chloroplast Group 2 (Poeae type)</taxon>
        <taxon>Loliodinae</taxon>
        <taxon>Loliinae</taxon>
        <taxon>Lolium</taxon>
    </lineage>
</organism>
<proteinExistence type="predicted"/>
<evidence type="ECO:0008006" key="5">
    <source>
        <dbReference type="Google" id="ProtNLM"/>
    </source>
</evidence>
<protein>
    <recommendedName>
        <fullName evidence="5">Reverse transcriptase zinc-binding domain-containing protein</fullName>
    </recommendedName>
</protein>
<dbReference type="EMBL" id="JAUUTY010000006">
    <property type="protein sequence ID" value="KAK1614423.1"/>
    <property type="molecule type" value="Genomic_DNA"/>
</dbReference>
<feature type="domain" description="DUF6598" evidence="2">
    <location>
        <begin position="41"/>
        <end position="231"/>
    </location>
</feature>
<name>A0AAD8R3X6_LOLMU</name>
<evidence type="ECO:0000313" key="4">
    <source>
        <dbReference type="Proteomes" id="UP001231189"/>
    </source>
</evidence>
<gene>
    <name evidence="3" type="ORF">QYE76_019940</name>
</gene>
<dbReference type="Pfam" id="PF13966">
    <property type="entry name" value="zf-RVT"/>
    <property type="match status" value="1"/>
</dbReference>
<dbReference type="PANTHER" id="PTHR33065:SF111">
    <property type="entry name" value="DUF6598 DOMAIN-CONTAINING PROTEIN"/>
    <property type="match status" value="1"/>
</dbReference>
<evidence type="ECO:0000313" key="3">
    <source>
        <dbReference type="EMBL" id="KAK1614423.1"/>
    </source>
</evidence>
<dbReference type="PANTHER" id="PTHR33065">
    <property type="entry name" value="OS07G0486400 PROTEIN"/>
    <property type="match status" value="1"/>
</dbReference>
<dbReference type="InterPro" id="IPR046533">
    <property type="entry name" value="DUF6598"/>
</dbReference>
<evidence type="ECO:0000259" key="2">
    <source>
        <dbReference type="Pfam" id="PF20241"/>
    </source>
</evidence>
<feature type="domain" description="Reverse transcriptase zinc-binding" evidence="1">
    <location>
        <begin position="285"/>
        <end position="369"/>
    </location>
</feature>
<comment type="caution">
    <text evidence="3">The sequence shown here is derived from an EMBL/GenBank/DDBJ whole genome shotgun (WGS) entry which is preliminary data.</text>
</comment>
<evidence type="ECO:0000259" key="1">
    <source>
        <dbReference type="Pfam" id="PF13966"/>
    </source>
</evidence>
<dbReference type="Proteomes" id="UP001231189">
    <property type="component" value="Unassembled WGS sequence"/>
</dbReference>
<dbReference type="InterPro" id="IPR026960">
    <property type="entry name" value="RVT-Znf"/>
</dbReference>
<reference evidence="3" key="1">
    <citation type="submission" date="2023-07" db="EMBL/GenBank/DDBJ databases">
        <title>A chromosome-level genome assembly of Lolium multiflorum.</title>
        <authorList>
            <person name="Chen Y."/>
            <person name="Copetti D."/>
            <person name="Kolliker R."/>
            <person name="Studer B."/>
        </authorList>
    </citation>
    <scope>NUCLEOTIDE SEQUENCE</scope>
    <source>
        <strain evidence="3">02402/16</strain>
        <tissue evidence="3">Leaf</tissue>
    </source>
</reference>
<sequence>MPYTDDVAGARRWTKGPTGTLQIFSFKVAAIAEELRWPLHDPYFTLAGPTRAPVLSDANDSVRFEVVLKVKSSTNESEDKDLSYLARKYRIFKTNHSRGFSFVSTSKLSKLEWTVGYLAKSVEATISVQVIHGSWPHGCRGIFSAGTISLDDMQVSLLSLEDDKLPVTADGMITLSRHVACVEIEGELRISVATECANDEQVTTKDVAIFAPRKAGRSSAILKVYSSKNTVQQALVERSWISDIVGAPSALALCQYVQLCTRLRDAQLSTEPDRLIWRWTTDSQYSSRSCYDTLFQGAVTSGSWELNWKSWAPPRVKFFVWLACLDRCWTSERLARRGLPHAARCPLCDQFEETMAHILTGCPFSKTIWYEVLSWIRSTSGPPTVEGDFAEWWSPAVRTAPRQLRKGTSSLIMLTAWGIWKHRNAAVFDNARPSVASLFQDIRAEARQWADAGARGLRQLLLKLAFLG</sequence>
<keyword evidence="4" id="KW-1185">Reference proteome</keyword>
<dbReference type="Pfam" id="PF20241">
    <property type="entry name" value="DUF6598"/>
    <property type="match status" value="1"/>
</dbReference>
<accession>A0AAD8R3X6</accession>
<dbReference type="AlphaFoldDB" id="A0AAD8R3X6"/>